<dbReference type="PANTHER" id="PTHR46575:SF1">
    <property type="entry name" value="AMYLOID PROTEIN-BINDING PROTEIN 2"/>
    <property type="match status" value="1"/>
</dbReference>
<accession>A0A182KAU7</accession>
<proteinExistence type="predicted"/>
<dbReference type="VEuPathDB" id="VectorBase:ACHR007884"/>
<dbReference type="GO" id="GO:0031462">
    <property type="term" value="C:Cul2-RING ubiquitin ligase complex"/>
    <property type="evidence" value="ECO:0007669"/>
    <property type="project" value="TreeGrafter"/>
</dbReference>
<reference evidence="2" key="1">
    <citation type="submission" date="2013-03" db="EMBL/GenBank/DDBJ databases">
        <title>The Genome Sequence of Anopheles christyi ACHKN1017.</title>
        <authorList>
            <consortium name="The Broad Institute Genomics Platform"/>
            <person name="Neafsey D.E."/>
            <person name="Besansky N."/>
            <person name="Walker B."/>
            <person name="Young S.K."/>
            <person name="Zeng Q."/>
            <person name="Gargeya S."/>
            <person name="Fitzgerald M."/>
            <person name="Haas B."/>
            <person name="Abouelleil A."/>
            <person name="Allen A.W."/>
            <person name="Alvarado L."/>
            <person name="Arachchi H.M."/>
            <person name="Berlin A.M."/>
            <person name="Chapman S.B."/>
            <person name="Gainer-Dewar J."/>
            <person name="Goldberg J."/>
            <person name="Griggs A."/>
            <person name="Gujja S."/>
            <person name="Hansen M."/>
            <person name="Howarth C."/>
            <person name="Imamovic A."/>
            <person name="Ireland A."/>
            <person name="Larimer J."/>
            <person name="McCowan C."/>
            <person name="Murphy C."/>
            <person name="Pearson M."/>
            <person name="Poon T.W."/>
            <person name="Priest M."/>
            <person name="Roberts A."/>
            <person name="Saif S."/>
            <person name="Shea T."/>
            <person name="Sisk P."/>
            <person name="Sykes S."/>
            <person name="Wortman J."/>
            <person name="Nusbaum C."/>
            <person name="Birren B."/>
        </authorList>
    </citation>
    <scope>NUCLEOTIDE SEQUENCE [LARGE SCALE GENOMIC DNA]</scope>
    <source>
        <strain evidence="2">ACHKN1017</strain>
    </source>
</reference>
<dbReference type="GO" id="GO:1990756">
    <property type="term" value="F:ubiquitin-like ligase-substrate adaptor activity"/>
    <property type="evidence" value="ECO:0007669"/>
    <property type="project" value="TreeGrafter"/>
</dbReference>
<sequence>MNHVAKFWPLSDVHLARTDSGLVYNSKTLYRLSIEATTRNFSNNPRCTNYRTALEELPLGIRLDVLSEMCDYPSLVDVQWQILSDPLLISDFIKNFSSDLTPLVQCLQWLQSVKKSLPIQLFRKYKKLIDEKIRNGGLHRFDYRCGLRIGTFLTETGWLVEAIGILQLTQQHAKFATAEELAVLRQLMRAQTLAGRLINAYKTYHRMKRLLSIVSQQTLMMRNMPGMENEVQRLLDLQSAVCHSFALYHFENLNFVTSYEYGMQSLSMISERSPSRLLVGVLRQHARACTANQMYAKATCMLKLALGLVAQEYGRKSALYAETLEDLAIILLACDQVSQSVDVYADAQHIYMNLFGARNLLHSLAQGDLAYGLCLQAYVTGCRDRAFDHVAKAVENYKRILPPDHRMLTQVRRLRVTMEMFKFESSELDGYDMASFHHKEIDSLAE</sequence>
<dbReference type="InterPro" id="IPR011990">
    <property type="entry name" value="TPR-like_helical_dom_sf"/>
</dbReference>
<dbReference type="Gene3D" id="1.25.40.10">
    <property type="entry name" value="Tetratricopeptide repeat domain"/>
    <property type="match status" value="1"/>
</dbReference>
<dbReference type="GO" id="GO:0043161">
    <property type="term" value="P:proteasome-mediated ubiquitin-dependent protein catabolic process"/>
    <property type="evidence" value="ECO:0007669"/>
    <property type="project" value="TreeGrafter"/>
</dbReference>
<dbReference type="PANTHER" id="PTHR46575">
    <property type="entry name" value="AMYLOID PROTEIN-BINDING PROTEIN 2"/>
    <property type="match status" value="1"/>
</dbReference>
<keyword evidence="2" id="KW-1185">Reference proteome</keyword>
<protein>
    <recommendedName>
        <fullName evidence="3">Amyloid protein-binding protein 2</fullName>
    </recommendedName>
</protein>
<dbReference type="EnsemblMetazoa" id="ACHR007884-RA">
    <property type="protein sequence ID" value="ACHR007884-PA"/>
    <property type="gene ID" value="ACHR007884"/>
</dbReference>
<evidence type="ECO:0008006" key="3">
    <source>
        <dbReference type="Google" id="ProtNLM"/>
    </source>
</evidence>
<reference evidence="1" key="2">
    <citation type="submission" date="2020-05" db="UniProtKB">
        <authorList>
            <consortium name="EnsemblMetazoa"/>
        </authorList>
    </citation>
    <scope>IDENTIFICATION</scope>
    <source>
        <strain evidence="1">ACHKN1017</strain>
    </source>
</reference>
<organism evidence="1 2">
    <name type="scientific">Anopheles christyi</name>
    <dbReference type="NCBI Taxonomy" id="43041"/>
    <lineage>
        <taxon>Eukaryota</taxon>
        <taxon>Metazoa</taxon>
        <taxon>Ecdysozoa</taxon>
        <taxon>Arthropoda</taxon>
        <taxon>Hexapoda</taxon>
        <taxon>Insecta</taxon>
        <taxon>Pterygota</taxon>
        <taxon>Neoptera</taxon>
        <taxon>Endopterygota</taxon>
        <taxon>Diptera</taxon>
        <taxon>Nematocera</taxon>
        <taxon>Culicoidea</taxon>
        <taxon>Culicidae</taxon>
        <taxon>Anophelinae</taxon>
        <taxon>Anopheles</taxon>
    </lineage>
</organism>
<name>A0A182KAU7_9DIPT</name>
<evidence type="ECO:0000313" key="1">
    <source>
        <dbReference type="EnsemblMetazoa" id="ACHR007884-PA"/>
    </source>
</evidence>
<dbReference type="STRING" id="43041.A0A182KAU7"/>
<dbReference type="GO" id="GO:0006886">
    <property type="term" value="P:intracellular protein transport"/>
    <property type="evidence" value="ECO:0007669"/>
    <property type="project" value="InterPro"/>
</dbReference>
<dbReference type="Proteomes" id="UP000075881">
    <property type="component" value="Unassembled WGS sequence"/>
</dbReference>
<dbReference type="InterPro" id="IPR042476">
    <property type="entry name" value="APPBP2"/>
</dbReference>
<dbReference type="AlphaFoldDB" id="A0A182KAU7"/>
<evidence type="ECO:0000313" key="2">
    <source>
        <dbReference type="Proteomes" id="UP000075881"/>
    </source>
</evidence>